<dbReference type="Proteomes" id="UP001139887">
    <property type="component" value="Unassembled WGS sequence"/>
</dbReference>
<feature type="non-terminal residue" evidence="1">
    <location>
        <position position="59"/>
    </location>
</feature>
<dbReference type="AlphaFoldDB" id="A0A9W8LXT2"/>
<reference evidence="1" key="1">
    <citation type="submission" date="2022-07" db="EMBL/GenBank/DDBJ databases">
        <title>Phylogenomic reconstructions and comparative analyses of Kickxellomycotina fungi.</title>
        <authorList>
            <person name="Reynolds N.K."/>
            <person name="Stajich J.E."/>
            <person name="Barry K."/>
            <person name="Grigoriev I.V."/>
            <person name="Crous P."/>
            <person name="Smith M.E."/>
        </authorList>
    </citation>
    <scope>NUCLEOTIDE SEQUENCE</scope>
    <source>
        <strain evidence="1">NRRL 1566</strain>
    </source>
</reference>
<sequence>MTLDQGEVPLSQGIQEWISEREAENEKISDLYTVEDGYIKADGTFEKYAGKRIYFLCEH</sequence>
<evidence type="ECO:0000313" key="1">
    <source>
        <dbReference type="EMBL" id="KAJ2849187.1"/>
    </source>
</evidence>
<proteinExistence type="predicted"/>
<comment type="caution">
    <text evidence="1">The sequence shown here is derived from an EMBL/GenBank/DDBJ whole genome shotgun (WGS) entry which is preliminary data.</text>
</comment>
<keyword evidence="2" id="KW-1185">Reference proteome</keyword>
<accession>A0A9W8LXT2</accession>
<gene>
    <name evidence="1" type="ORF">IWW36_002803</name>
</gene>
<protein>
    <submittedName>
        <fullName evidence="1">Uncharacterized protein</fullName>
    </submittedName>
</protein>
<evidence type="ECO:0000313" key="2">
    <source>
        <dbReference type="Proteomes" id="UP001139887"/>
    </source>
</evidence>
<organism evidence="1 2">
    <name type="scientific">Coemansia brasiliensis</name>
    <dbReference type="NCBI Taxonomy" id="2650707"/>
    <lineage>
        <taxon>Eukaryota</taxon>
        <taxon>Fungi</taxon>
        <taxon>Fungi incertae sedis</taxon>
        <taxon>Zoopagomycota</taxon>
        <taxon>Kickxellomycotina</taxon>
        <taxon>Kickxellomycetes</taxon>
        <taxon>Kickxellales</taxon>
        <taxon>Kickxellaceae</taxon>
        <taxon>Coemansia</taxon>
    </lineage>
</organism>
<name>A0A9W8LXT2_9FUNG</name>
<dbReference type="EMBL" id="JANBUW010000098">
    <property type="protein sequence ID" value="KAJ2849187.1"/>
    <property type="molecule type" value="Genomic_DNA"/>
</dbReference>